<dbReference type="SUPFAM" id="SSF56219">
    <property type="entry name" value="DNase I-like"/>
    <property type="match status" value="1"/>
</dbReference>
<evidence type="ECO:0000256" key="1">
    <source>
        <dbReference type="SAM" id="MobiDB-lite"/>
    </source>
</evidence>
<dbReference type="EMBL" id="CAKOFQ010006744">
    <property type="protein sequence ID" value="CAH1967447.1"/>
    <property type="molecule type" value="Genomic_DNA"/>
</dbReference>
<gene>
    <name evidence="2" type="ORF">ACAOBT_LOCUS7405</name>
</gene>
<evidence type="ECO:0008006" key="4">
    <source>
        <dbReference type="Google" id="ProtNLM"/>
    </source>
</evidence>
<keyword evidence="3" id="KW-1185">Reference proteome</keyword>
<accession>A0A9P0KAG6</accession>
<protein>
    <recommendedName>
        <fullName evidence="4">Endonuclease/exonuclease/phosphatase domain-containing protein</fullName>
    </recommendedName>
</protein>
<evidence type="ECO:0000313" key="2">
    <source>
        <dbReference type="EMBL" id="CAH1967447.1"/>
    </source>
</evidence>
<dbReference type="OrthoDB" id="6701117at2759"/>
<evidence type="ECO:0000313" key="3">
    <source>
        <dbReference type="Proteomes" id="UP001152888"/>
    </source>
</evidence>
<name>A0A9P0KAG6_ACAOB</name>
<dbReference type="InterPro" id="IPR036691">
    <property type="entry name" value="Endo/exonu/phosph_ase_sf"/>
</dbReference>
<dbReference type="PANTHER" id="PTHR47510">
    <property type="entry name" value="REVERSE TRANSCRIPTASE DOMAIN-CONTAINING PROTEIN"/>
    <property type="match status" value="1"/>
</dbReference>
<dbReference type="PANTHER" id="PTHR47510:SF3">
    <property type="entry name" value="ENDO_EXONUCLEASE_PHOSPHATASE DOMAIN-CONTAINING PROTEIN"/>
    <property type="match status" value="1"/>
</dbReference>
<sequence>MSGSVAKGHPNKPFSELAAPKYGKGKPKQQEVKILHINVRSLRRKIDELEAFLVDEDIDVLCLTEHWLTKEEMEVVHLQGYMMKGFSERKDFTASFGLERTIFEPTRGDSCLDNVFLSSAMELCGSQVCDIGISDHKGQLVKFLGCETTGFTQNKKMYRPVTQRGLFMLHSRLSEISWDFITVDSTSGEQKFSHFMDILQEAYTYSFPKKTYVVRSDQGNNISWFNTELRAMREHLRFLRELKGQYGFVSDQYYKNYKNLYRNKIRKAKINANDNLVKSSSNPAKTVWNIINKKRGKSNKCPGSSDLSSDDFNNFFGNIAGNIVNHIPDVHLDPVNNIDFLVPPPLFSFSEVTFNEVRDVIDNLKNKNSKDIFGFNLKIVKCIKNIILIPLTRLIFVLEKIFFQLF</sequence>
<dbReference type="AlphaFoldDB" id="A0A9P0KAG6"/>
<feature type="region of interest" description="Disordered" evidence="1">
    <location>
        <begin position="1"/>
        <end position="25"/>
    </location>
</feature>
<proteinExistence type="predicted"/>
<dbReference type="Proteomes" id="UP001152888">
    <property type="component" value="Unassembled WGS sequence"/>
</dbReference>
<reference evidence="2" key="1">
    <citation type="submission" date="2022-03" db="EMBL/GenBank/DDBJ databases">
        <authorList>
            <person name="Sayadi A."/>
        </authorList>
    </citation>
    <scope>NUCLEOTIDE SEQUENCE</scope>
</reference>
<comment type="caution">
    <text evidence="2">The sequence shown here is derived from an EMBL/GenBank/DDBJ whole genome shotgun (WGS) entry which is preliminary data.</text>
</comment>
<dbReference type="Gene3D" id="3.60.10.10">
    <property type="entry name" value="Endonuclease/exonuclease/phosphatase"/>
    <property type="match status" value="1"/>
</dbReference>
<organism evidence="2 3">
    <name type="scientific">Acanthoscelides obtectus</name>
    <name type="common">Bean weevil</name>
    <name type="synonym">Bruchus obtectus</name>
    <dbReference type="NCBI Taxonomy" id="200917"/>
    <lineage>
        <taxon>Eukaryota</taxon>
        <taxon>Metazoa</taxon>
        <taxon>Ecdysozoa</taxon>
        <taxon>Arthropoda</taxon>
        <taxon>Hexapoda</taxon>
        <taxon>Insecta</taxon>
        <taxon>Pterygota</taxon>
        <taxon>Neoptera</taxon>
        <taxon>Endopterygota</taxon>
        <taxon>Coleoptera</taxon>
        <taxon>Polyphaga</taxon>
        <taxon>Cucujiformia</taxon>
        <taxon>Chrysomeloidea</taxon>
        <taxon>Chrysomelidae</taxon>
        <taxon>Bruchinae</taxon>
        <taxon>Bruchini</taxon>
        <taxon>Acanthoscelides</taxon>
    </lineage>
</organism>